<organism evidence="1 2">
    <name type="scientific">Imperialibacter roseus</name>
    <dbReference type="NCBI Taxonomy" id="1324217"/>
    <lineage>
        <taxon>Bacteria</taxon>
        <taxon>Pseudomonadati</taxon>
        <taxon>Bacteroidota</taxon>
        <taxon>Cytophagia</taxon>
        <taxon>Cytophagales</taxon>
        <taxon>Flammeovirgaceae</taxon>
        <taxon>Imperialibacter</taxon>
    </lineage>
</organism>
<keyword evidence="2" id="KW-1185">Reference proteome</keyword>
<reference evidence="1 2" key="1">
    <citation type="journal article" date="2023" name="Microbiol. Resour. Announc.">
        <title>Complete Genome Sequence of Imperialibacter roseus strain P4T.</title>
        <authorList>
            <person name="Tizabi D.R."/>
            <person name="Bachvaroff T."/>
            <person name="Hill R.T."/>
        </authorList>
    </citation>
    <scope>NUCLEOTIDE SEQUENCE [LARGE SCALE GENOMIC DNA]</scope>
    <source>
        <strain evidence="1 2">P4T</strain>
    </source>
</reference>
<sequence length="187" mass="21482">MEGFALSPDGKVPRKMAAQYGREFTLAERVKYKIFGIGFFKPIEGQPNVLSRWFEIRSFTIRPHLDQLTGGLIFRLTGSKTMDALAIRYDEIIQIQVTREPDKVSPITFSPFWFLLQLGFKPQQVRWFTIGRRLEFQFGSIQVTIVLDGNDPIQLVWDARHEPSVRQFIGSGFLADKLDEKKANTGL</sequence>
<evidence type="ECO:0000313" key="2">
    <source>
        <dbReference type="Proteomes" id="UP001302349"/>
    </source>
</evidence>
<dbReference type="EMBL" id="CP136051">
    <property type="protein sequence ID" value="WOK07735.1"/>
    <property type="molecule type" value="Genomic_DNA"/>
</dbReference>
<evidence type="ECO:0000313" key="1">
    <source>
        <dbReference type="EMBL" id="WOK07735.1"/>
    </source>
</evidence>
<gene>
    <name evidence="1" type="ORF">RT717_03740</name>
</gene>
<name>A0ABZ0IUW3_9BACT</name>
<proteinExistence type="predicted"/>
<dbReference type="RefSeq" id="WP_317490395.1">
    <property type="nucleotide sequence ID" value="NZ_CP136051.1"/>
</dbReference>
<accession>A0ABZ0IUW3</accession>
<dbReference type="Proteomes" id="UP001302349">
    <property type="component" value="Chromosome"/>
</dbReference>
<protein>
    <submittedName>
        <fullName evidence="1">Uncharacterized protein</fullName>
    </submittedName>
</protein>